<feature type="region of interest" description="Disordered" evidence="1">
    <location>
        <begin position="1086"/>
        <end position="1106"/>
    </location>
</feature>
<dbReference type="OrthoDB" id="5599613at2759"/>
<gene>
    <name evidence="2" type="ORF">A0H81_11863</name>
</gene>
<reference evidence="2 3" key="1">
    <citation type="submission" date="2016-03" db="EMBL/GenBank/DDBJ databases">
        <title>Whole genome sequencing of Grifola frondosa 9006-11.</title>
        <authorList>
            <person name="Min B."/>
            <person name="Park H."/>
            <person name="Kim J.-G."/>
            <person name="Cho H."/>
            <person name="Oh Y.-L."/>
            <person name="Kong W.-S."/>
            <person name="Choi I.-G."/>
        </authorList>
    </citation>
    <scope>NUCLEOTIDE SEQUENCE [LARGE SCALE GENOMIC DNA]</scope>
    <source>
        <strain evidence="2 3">9006-11</strain>
    </source>
</reference>
<comment type="caution">
    <text evidence="2">The sequence shown here is derived from an EMBL/GenBank/DDBJ whole genome shotgun (WGS) entry which is preliminary data.</text>
</comment>
<protein>
    <submittedName>
        <fullName evidence="2">Uncharacterized protein</fullName>
    </submittedName>
</protein>
<keyword evidence="3" id="KW-1185">Reference proteome</keyword>
<evidence type="ECO:0000313" key="3">
    <source>
        <dbReference type="Proteomes" id="UP000092993"/>
    </source>
</evidence>
<feature type="compositionally biased region" description="Low complexity" evidence="1">
    <location>
        <begin position="160"/>
        <end position="170"/>
    </location>
</feature>
<dbReference type="Proteomes" id="UP000092993">
    <property type="component" value="Unassembled WGS sequence"/>
</dbReference>
<dbReference type="EMBL" id="LUGG01000022">
    <property type="protein sequence ID" value="OBZ68299.1"/>
    <property type="molecule type" value="Genomic_DNA"/>
</dbReference>
<feature type="region of interest" description="Disordered" evidence="1">
    <location>
        <begin position="220"/>
        <end position="378"/>
    </location>
</feature>
<sequence length="1106" mass="120550">MKKTLPKNDTPASAHAIPRRMAATAGSSSTFRPSVAQYLASSQDSLSSISTSMRQMKQTQLSFAKAPRKSNPLPRLDQEIITISSSSERSHISISDSPSHISISSDSVVYIPNPPKRTSSSQAKQPQSTPLVNNSSVSATKKNLRSRSTTSKANASLTGRSQGPSQLRSSPQRRPRSQVPKSKSQVKRKFSDSDSEDEPATEHMLFCYDVYCAVISSWPLVPKDNVPSTRGEDSARTKSPPKKARLSSPELPPQPPSSGNDADVEELVPSSQSDEHELTMSKPTKKGPAEIKESIDKWRQDAEDHPPSRPLSPPPLDGHSTPPTDVDDIPMDVDIPGPGPSDMYSELPVMPVSRLCTPHSDSEVSMQLRQPPSGSTLATNHLVDASIRSSRMITSATVLSLEKASSSFDSPSEFFRALTPPPSDPVSLPATPVVLDEKSKTAKLIDEIKARAYAAAHSSPEEPELLEFKELESSDEELDDDFLSNVDKIDKGKGKTVTSLDRQLDIPSSPLSNLDSSPPSRRPSGRRYNLRRHSPAVTTTMMLSDAIELKPLREVARGEVRRWCLALQHAEATAAAAKRGLREEMDLEDDLNENFNWANEEAALNIVRQGARLGGLASKWTDSMPALGNDSDSGSENEDEVVEDADCEKILGEKGGKAVGRILAKDRLFKKAHTKGKRKARILGVPLWLTPGEIARESEDLEIEVLPSKLLQNAIVDNHPLLTSLRNAVDSNDKALLNCMLSTGLITVLEPEQCAILVPWLFNTVFFQDDKSLSDSSYLVLLQLSSKVSSPLHSGFSFALISQVLLLLGIRPGVLDVLGWKPASGIAPKPDADGAWKADMLYRLVSLVSAFTRGVPSVEIPDTMLSLFLIALDATTVADVKRDVMVAADRLSEAIEGIDSSHNVKAAVCLKIVLFAKGLSPLNQGHLISFFMGGCPHSQGMTRWIARCLLLDVNESSAEVYCDLPDLDSIVKLLSPPAGSEALFDIQGNSDKDDFYEDLACYLSLLAKVLTDIDDYVADEKNAPRGEATREKPPTPLEQIKMLLDELHGKIVDTRAAHLDRSRAKAAIQRLAFRVHYQRLASLKSGTGTRKPRNLHGYFASPMKST</sequence>
<feature type="compositionally biased region" description="Polar residues" evidence="1">
    <location>
        <begin position="363"/>
        <end position="378"/>
    </location>
</feature>
<feature type="region of interest" description="Disordered" evidence="1">
    <location>
        <begin position="1"/>
        <end position="78"/>
    </location>
</feature>
<evidence type="ECO:0000256" key="1">
    <source>
        <dbReference type="SAM" id="MobiDB-lite"/>
    </source>
</evidence>
<accession>A0A1C7LWD5</accession>
<proteinExistence type="predicted"/>
<feature type="compositionally biased region" description="Low complexity" evidence="1">
    <location>
        <begin position="507"/>
        <end position="519"/>
    </location>
</feature>
<feature type="region of interest" description="Disordered" evidence="1">
    <location>
        <begin position="504"/>
        <end position="528"/>
    </location>
</feature>
<feature type="compositionally biased region" description="Basic and acidic residues" evidence="1">
    <location>
        <begin position="287"/>
        <end position="307"/>
    </location>
</feature>
<feature type="region of interest" description="Disordered" evidence="1">
    <location>
        <begin position="105"/>
        <end position="199"/>
    </location>
</feature>
<feature type="compositionally biased region" description="Polar residues" evidence="1">
    <location>
        <begin position="53"/>
        <end position="62"/>
    </location>
</feature>
<dbReference type="OMA" id="ERSHISI"/>
<organism evidence="2 3">
    <name type="scientific">Grifola frondosa</name>
    <name type="common">Maitake</name>
    <name type="synonym">Polyporus frondosus</name>
    <dbReference type="NCBI Taxonomy" id="5627"/>
    <lineage>
        <taxon>Eukaryota</taxon>
        <taxon>Fungi</taxon>
        <taxon>Dikarya</taxon>
        <taxon>Basidiomycota</taxon>
        <taxon>Agaricomycotina</taxon>
        <taxon>Agaricomycetes</taxon>
        <taxon>Polyporales</taxon>
        <taxon>Grifolaceae</taxon>
        <taxon>Grifola</taxon>
    </lineage>
</organism>
<feature type="compositionally biased region" description="Low complexity" evidence="1">
    <location>
        <begin position="41"/>
        <end position="52"/>
    </location>
</feature>
<name>A0A1C7LWD5_GRIFR</name>
<dbReference type="AlphaFoldDB" id="A0A1C7LWD5"/>
<dbReference type="STRING" id="5627.A0A1C7LWD5"/>
<feature type="compositionally biased region" description="Polar residues" evidence="1">
    <location>
        <begin position="116"/>
        <end position="159"/>
    </location>
</feature>
<evidence type="ECO:0000313" key="2">
    <source>
        <dbReference type="EMBL" id="OBZ68299.1"/>
    </source>
</evidence>